<feature type="domain" description="ABC-2 type transporter transmembrane" evidence="7">
    <location>
        <begin position="30"/>
        <end position="398"/>
    </location>
</feature>
<feature type="transmembrane region" description="Helical" evidence="6">
    <location>
        <begin position="212"/>
        <end position="236"/>
    </location>
</feature>
<keyword evidence="2" id="KW-1003">Cell membrane</keyword>
<keyword evidence="5 6" id="KW-0472">Membrane</keyword>
<dbReference type="PANTHER" id="PTHR30294">
    <property type="entry name" value="MEMBRANE COMPONENT OF ABC TRANSPORTER YHHJ-RELATED"/>
    <property type="match status" value="1"/>
</dbReference>
<evidence type="ECO:0000256" key="4">
    <source>
        <dbReference type="ARBA" id="ARBA00022989"/>
    </source>
</evidence>
<feature type="transmembrane region" description="Helical" evidence="6">
    <location>
        <begin position="293"/>
        <end position="314"/>
    </location>
</feature>
<dbReference type="STRING" id="366602.Caul_1709"/>
<dbReference type="PANTHER" id="PTHR30294:SF38">
    <property type="entry name" value="TRANSPORT PERMEASE PROTEIN"/>
    <property type="match status" value="1"/>
</dbReference>
<reference evidence="8" key="1">
    <citation type="submission" date="2008-01" db="EMBL/GenBank/DDBJ databases">
        <title>Complete sequence of chromosome of Caulobacter sp. K31.</title>
        <authorList>
            <consortium name="US DOE Joint Genome Institute"/>
            <person name="Copeland A."/>
            <person name="Lucas S."/>
            <person name="Lapidus A."/>
            <person name="Barry K."/>
            <person name="Glavina del Rio T."/>
            <person name="Dalin E."/>
            <person name="Tice H."/>
            <person name="Pitluck S."/>
            <person name="Bruce D."/>
            <person name="Goodwin L."/>
            <person name="Thompson L.S."/>
            <person name="Brettin T."/>
            <person name="Detter J.C."/>
            <person name="Han C."/>
            <person name="Schmutz J."/>
            <person name="Larimer F."/>
            <person name="Land M."/>
            <person name="Hauser L."/>
            <person name="Kyrpides N."/>
            <person name="Kim E."/>
            <person name="Stephens C."/>
            <person name="Richardson P."/>
        </authorList>
    </citation>
    <scope>NUCLEOTIDE SEQUENCE [LARGE SCALE GENOMIC DNA]</scope>
    <source>
        <strain evidence="8">K31</strain>
    </source>
</reference>
<proteinExistence type="predicted"/>
<evidence type="ECO:0000256" key="2">
    <source>
        <dbReference type="ARBA" id="ARBA00022475"/>
    </source>
</evidence>
<dbReference type="InterPro" id="IPR051449">
    <property type="entry name" value="ABC-2_transporter_component"/>
</dbReference>
<gene>
    <name evidence="8" type="ordered locus">Caul_1709</name>
</gene>
<keyword evidence="3 6" id="KW-0812">Transmembrane</keyword>
<dbReference type="EMBL" id="CP000927">
    <property type="protein sequence ID" value="ABZ70838.1"/>
    <property type="molecule type" value="Genomic_DNA"/>
</dbReference>
<evidence type="ECO:0000256" key="5">
    <source>
        <dbReference type="ARBA" id="ARBA00023136"/>
    </source>
</evidence>
<dbReference type="AlphaFoldDB" id="B0T3F2"/>
<evidence type="ECO:0000259" key="7">
    <source>
        <dbReference type="Pfam" id="PF12698"/>
    </source>
</evidence>
<sequence length="407" mass="43034">MSIEAVSTRLSMIAAMLRVMSLELWRDRGALVMTFLLPPLVFLIFSSVFAGATGENIQLKLAVADVARTQASARLTAALLKSPDVRAEAVSPATAQEVRRRVKAGLADAGLVIRADPGVTGQPFLVVADSSRAVAAPLTQARVQQVFNAALPDVALRRTVEQLAPALGELTPDQEENLDTAAAILRDDPPKTDVGLFVREEVKDARTGGGVIAYYAGAVMILFALFSAMQGALGLVEERRTGVADRLMAGTAGMGPVVTGKFLFLVGQGLVQALAIFATAQVVYGVAVVQHAALWLPTTLAASACAAGLALGLVSVCRTREQAQMLSTFVILVLAAIGGSMAPRFLMPPWLQQIGWFTPHAWAIEAYQAILWRDAGIGAVYKAWSVLTATGLVGLAVAHVSSRRLRR</sequence>
<dbReference type="KEGG" id="cak:Caul_1709"/>
<dbReference type="GO" id="GO:0140359">
    <property type="term" value="F:ABC-type transporter activity"/>
    <property type="evidence" value="ECO:0007669"/>
    <property type="project" value="InterPro"/>
</dbReference>
<dbReference type="Pfam" id="PF12698">
    <property type="entry name" value="ABC2_membrane_3"/>
    <property type="match status" value="1"/>
</dbReference>
<feature type="transmembrane region" description="Helical" evidence="6">
    <location>
        <begin position="326"/>
        <end position="346"/>
    </location>
</feature>
<keyword evidence="4 6" id="KW-1133">Transmembrane helix</keyword>
<comment type="subcellular location">
    <subcellularLocation>
        <location evidence="1">Cell membrane</location>
        <topology evidence="1">Multi-pass membrane protein</topology>
    </subcellularLocation>
</comment>
<protein>
    <submittedName>
        <fullName evidence="8">ABC-2 type transporter</fullName>
    </submittedName>
</protein>
<accession>B0T3F2</accession>
<evidence type="ECO:0000256" key="1">
    <source>
        <dbReference type="ARBA" id="ARBA00004651"/>
    </source>
</evidence>
<evidence type="ECO:0000256" key="6">
    <source>
        <dbReference type="SAM" id="Phobius"/>
    </source>
</evidence>
<feature type="transmembrane region" description="Helical" evidence="6">
    <location>
        <begin position="262"/>
        <end position="287"/>
    </location>
</feature>
<feature type="transmembrane region" description="Helical" evidence="6">
    <location>
        <begin position="381"/>
        <end position="400"/>
    </location>
</feature>
<dbReference type="InterPro" id="IPR013525">
    <property type="entry name" value="ABC2_TM"/>
</dbReference>
<organism evidence="8">
    <name type="scientific">Caulobacter sp. (strain K31)</name>
    <dbReference type="NCBI Taxonomy" id="366602"/>
    <lineage>
        <taxon>Bacteria</taxon>
        <taxon>Pseudomonadati</taxon>
        <taxon>Pseudomonadota</taxon>
        <taxon>Alphaproteobacteria</taxon>
        <taxon>Caulobacterales</taxon>
        <taxon>Caulobacteraceae</taxon>
        <taxon>Caulobacter</taxon>
    </lineage>
</organism>
<dbReference type="HOGENOM" id="CLU_039483_0_1_5"/>
<evidence type="ECO:0000313" key="8">
    <source>
        <dbReference type="EMBL" id="ABZ70838.1"/>
    </source>
</evidence>
<evidence type="ECO:0000256" key="3">
    <source>
        <dbReference type="ARBA" id="ARBA00022692"/>
    </source>
</evidence>
<dbReference type="GO" id="GO:0005886">
    <property type="term" value="C:plasma membrane"/>
    <property type="evidence" value="ECO:0007669"/>
    <property type="project" value="UniProtKB-SubCell"/>
</dbReference>
<name>B0T3F2_CAUSK</name>
<dbReference type="eggNOG" id="COG0842">
    <property type="taxonomic scope" value="Bacteria"/>
</dbReference>